<proteinExistence type="predicted"/>
<reference evidence="2 3" key="1">
    <citation type="journal article" date="2013" name="Nat. Genet.">
        <title>The high-quality draft genome of peach (Prunus persica) identifies unique patterns of genetic diversity, domestication and genome evolution.</title>
        <authorList>
            <consortium name="International Peach Genome Initiative"/>
            <person name="Verde I."/>
            <person name="Abbott A.G."/>
            <person name="Scalabrin S."/>
            <person name="Jung S."/>
            <person name="Shu S."/>
            <person name="Marroni F."/>
            <person name="Zhebentyayeva T."/>
            <person name="Dettori M.T."/>
            <person name="Grimwood J."/>
            <person name="Cattonaro F."/>
            <person name="Zuccolo A."/>
            <person name="Rossini L."/>
            <person name="Jenkins J."/>
            <person name="Vendramin E."/>
            <person name="Meisel L.A."/>
            <person name="Decroocq V."/>
            <person name="Sosinski B."/>
            <person name="Prochnik S."/>
            <person name="Mitros T."/>
            <person name="Policriti A."/>
            <person name="Cipriani G."/>
            <person name="Dondini L."/>
            <person name="Ficklin S."/>
            <person name="Goodstein D.M."/>
            <person name="Xuan P."/>
            <person name="Del Fabbro C."/>
            <person name="Aramini V."/>
            <person name="Copetti D."/>
            <person name="Gonzalez S."/>
            <person name="Horner D.S."/>
            <person name="Falchi R."/>
            <person name="Lucas S."/>
            <person name="Mica E."/>
            <person name="Maldonado J."/>
            <person name="Lazzari B."/>
            <person name="Bielenberg D."/>
            <person name="Pirona R."/>
            <person name="Miculan M."/>
            <person name="Barakat A."/>
            <person name="Testolin R."/>
            <person name="Stella A."/>
            <person name="Tartarini S."/>
            <person name="Tonutti P."/>
            <person name="Arus P."/>
            <person name="Orellana A."/>
            <person name="Wells C."/>
            <person name="Main D."/>
            <person name="Vizzotto G."/>
            <person name="Silva H."/>
            <person name="Salamini F."/>
            <person name="Schmutz J."/>
            <person name="Morgante M."/>
            <person name="Rokhsar D.S."/>
        </authorList>
    </citation>
    <scope>NUCLEOTIDE SEQUENCE [LARGE SCALE GENOMIC DNA]</scope>
    <source>
        <strain evidence="3">cv. Nemared</strain>
    </source>
</reference>
<evidence type="ECO:0000313" key="2">
    <source>
        <dbReference type="EMBL" id="ONI05056.1"/>
    </source>
</evidence>
<dbReference type="Proteomes" id="UP000006882">
    <property type="component" value="Chromosome G6"/>
</dbReference>
<dbReference type="EMBL" id="CM007656">
    <property type="protein sequence ID" value="ONI05056.1"/>
    <property type="molecule type" value="Genomic_DNA"/>
</dbReference>
<name>A0A251P0H1_PRUPE</name>
<dbReference type="AlphaFoldDB" id="A0A251P0H1"/>
<feature type="compositionally biased region" description="Low complexity" evidence="1">
    <location>
        <begin position="43"/>
        <end position="60"/>
    </location>
</feature>
<keyword evidence="3" id="KW-1185">Reference proteome</keyword>
<evidence type="ECO:0000256" key="1">
    <source>
        <dbReference type="SAM" id="MobiDB-lite"/>
    </source>
</evidence>
<sequence>MLSNFSIGRQTLLCGNRQPRDDAVIKDIHDLQSFQLIVAPLPSSSRSSTTTTSTASTAAAPKKGEAEPCDKTEVHAKQINSINSYKLLQERAPLYGSGTTIQNQRVLAILNSACYVEAGRGQGRPSRLKICTREVGGLDTQTSGLDLDSASDAR</sequence>
<accession>A0A251P0H1</accession>
<dbReference type="Gramene" id="ONI05056">
    <property type="protein sequence ID" value="ONI05056"/>
    <property type="gene ID" value="PRUPE_6G353800"/>
</dbReference>
<feature type="compositionally biased region" description="Basic and acidic residues" evidence="1">
    <location>
        <begin position="62"/>
        <end position="71"/>
    </location>
</feature>
<feature type="region of interest" description="Disordered" evidence="1">
    <location>
        <begin position="42"/>
        <end position="71"/>
    </location>
</feature>
<organism evidence="2 3">
    <name type="scientific">Prunus persica</name>
    <name type="common">Peach</name>
    <name type="synonym">Amygdalus persica</name>
    <dbReference type="NCBI Taxonomy" id="3760"/>
    <lineage>
        <taxon>Eukaryota</taxon>
        <taxon>Viridiplantae</taxon>
        <taxon>Streptophyta</taxon>
        <taxon>Embryophyta</taxon>
        <taxon>Tracheophyta</taxon>
        <taxon>Spermatophyta</taxon>
        <taxon>Magnoliopsida</taxon>
        <taxon>eudicotyledons</taxon>
        <taxon>Gunneridae</taxon>
        <taxon>Pentapetalae</taxon>
        <taxon>rosids</taxon>
        <taxon>fabids</taxon>
        <taxon>Rosales</taxon>
        <taxon>Rosaceae</taxon>
        <taxon>Amygdaloideae</taxon>
        <taxon>Amygdaleae</taxon>
        <taxon>Prunus</taxon>
    </lineage>
</organism>
<protein>
    <submittedName>
        <fullName evidence="2">Uncharacterized protein</fullName>
    </submittedName>
</protein>
<evidence type="ECO:0000313" key="3">
    <source>
        <dbReference type="Proteomes" id="UP000006882"/>
    </source>
</evidence>
<gene>
    <name evidence="2" type="ORF">PRUPE_6G353800</name>
</gene>